<accession>A0ABP7W324</accession>
<evidence type="ECO:0008006" key="3">
    <source>
        <dbReference type="Google" id="ProtNLM"/>
    </source>
</evidence>
<evidence type="ECO:0000313" key="2">
    <source>
        <dbReference type="Proteomes" id="UP001499984"/>
    </source>
</evidence>
<comment type="caution">
    <text evidence="1">The sequence shown here is derived from an EMBL/GenBank/DDBJ whole genome shotgun (WGS) entry which is preliminary data.</text>
</comment>
<sequence>MDERWAAIAAGAVSLLGASVGGMAAIIGARIGAEKSAASVLEQVSRQAHTERTQWIRDQRAAAYEQFLSAWDAYVLARGRFHFERPPTYDNFRMVQELGGSLHTAAFRIKVVGPESVTTLADQVLSNLTAMAIPHEVQAEWDAVLCRFRESDDPRMQERLIRIAEEILYKGSWDEAIDVAPQRHRFLQTAAAALDVS</sequence>
<gene>
    <name evidence="1" type="ORF">GCM10022233_69840</name>
</gene>
<evidence type="ECO:0000313" key="1">
    <source>
        <dbReference type="EMBL" id="GAA4079878.1"/>
    </source>
</evidence>
<dbReference type="Proteomes" id="UP001499984">
    <property type="component" value="Unassembled WGS sequence"/>
</dbReference>
<proteinExistence type="predicted"/>
<name>A0ABP7W324_9ACTN</name>
<keyword evidence="2" id="KW-1185">Reference proteome</keyword>
<reference evidence="2" key="1">
    <citation type="journal article" date="2019" name="Int. J. Syst. Evol. Microbiol.">
        <title>The Global Catalogue of Microorganisms (GCM) 10K type strain sequencing project: providing services to taxonomists for standard genome sequencing and annotation.</title>
        <authorList>
            <consortium name="The Broad Institute Genomics Platform"/>
            <consortium name="The Broad Institute Genome Sequencing Center for Infectious Disease"/>
            <person name="Wu L."/>
            <person name="Ma J."/>
        </authorList>
    </citation>
    <scope>NUCLEOTIDE SEQUENCE [LARGE SCALE GENOMIC DNA]</scope>
    <source>
        <strain evidence="2">JCM 16925</strain>
    </source>
</reference>
<dbReference type="RefSeq" id="WP_345019097.1">
    <property type="nucleotide sequence ID" value="NZ_BAAAZY010000024.1"/>
</dbReference>
<organism evidence="1 2">
    <name type="scientific">Streptomyces shaanxiensis</name>
    <dbReference type="NCBI Taxonomy" id="653357"/>
    <lineage>
        <taxon>Bacteria</taxon>
        <taxon>Bacillati</taxon>
        <taxon>Actinomycetota</taxon>
        <taxon>Actinomycetes</taxon>
        <taxon>Kitasatosporales</taxon>
        <taxon>Streptomycetaceae</taxon>
        <taxon>Streptomyces</taxon>
    </lineage>
</organism>
<protein>
    <recommendedName>
        <fullName evidence="3">Secreted protein</fullName>
    </recommendedName>
</protein>
<dbReference type="EMBL" id="BAAAZY010000024">
    <property type="protein sequence ID" value="GAA4079878.1"/>
    <property type="molecule type" value="Genomic_DNA"/>
</dbReference>